<name>A0A445AM65_ARAHY</name>
<evidence type="ECO:0000259" key="7">
    <source>
        <dbReference type="PROSITE" id="PS50845"/>
    </source>
</evidence>
<feature type="transmembrane region" description="Helical" evidence="6">
    <location>
        <begin position="74"/>
        <end position="90"/>
    </location>
</feature>
<evidence type="ECO:0000256" key="3">
    <source>
        <dbReference type="ARBA" id="ARBA00022824"/>
    </source>
</evidence>
<accession>A0A445AM65</accession>
<keyword evidence="5 6" id="KW-0472">Membrane</keyword>
<gene>
    <name evidence="8" type="ORF">Ahy_B01g051560</name>
</gene>
<protein>
    <recommendedName>
        <fullName evidence="6">Reticulon-like protein</fullName>
    </recommendedName>
</protein>
<dbReference type="GO" id="GO:0009617">
    <property type="term" value="P:response to bacterium"/>
    <property type="evidence" value="ECO:0007669"/>
    <property type="project" value="InterPro"/>
</dbReference>
<keyword evidence="4 6" id="KW-1133">Transmembrane helix</keyword>
<dbReference type="PROSITE" id="PS50845">
    <property type="entry name" value="RETICULON"/>
    <property type="match status" value="1"/>
</dbReference>
<proteinExistence type="predicted"/>
<reference evidence="8 9" key="1">
    <citation type="submission" date="2019-01" db="EMBL/GenBank/DDBJ databases">
        <title>Sequencing of cultivated peanut Arachis hypogaea provides insights into genome evolution and oil improvement.</title>
        <authorList>
            <person name="Chen X."/>
        </authorList>
    </citation>
    <scope>NUCLEOTIDE SEQUENCE [LARGE SCALE GENOMIC DNA]</scope>
    <source>
        <strain evidence="9">cv. Fuhuasheng</strain>
        <tissue evidence="8">Leaves</tissue>
    </source>
</reference>
<organism evidence="8 9">
    <name type="scientific">Arachis hypogaea</name>
    <name type="common">Peanut</name>
    <dbReference type="NCBI Taxonomy" id="3818"/>
    <lineage>
        <taxon>Eukaryota</taxon>
        <taxon>Viridiplantae</taxon>
        <taxon>Streptophyta</taxon>
        <taxon>Embryophyta</taxon>
        <taxon>Tracheophyta</taxon>
        <taxon>Spermatophyta</taxon>
        <taxon>Magnoliopsida</taxon>
        <taxon>eudicotyledons</taxon>
        <taxon>Gunneridae</taxon>
        <taxon>Pentapetalae</taxon>
        <taxon>rosids</taxon>
        <taxon>fabids</taxon>
        <taxon>Fabales</taxon>
        <taxon>Fabaceae</taxon>
        <taxon>Papilionoideae</taxon>
        <taxon>50 kb inversion clade</taxon>
        <taxon>dalbergioids sensu lato</taxon>
        <taxon>Dalbergieae</taxon>
        <taxon>Pterocarpus clade</taxon>
        <taxon>Arachis</taxon>
    </lineage>
</organism>
<evidence type="ECO:0000256" key="4">
    <source>
        <dbReference type="ARBA" id="ARBA00022989"/>
    </source>
</evidence>
<dbReference type="PANTHER" id="PTHR10994">
    <property type="entry name" value="RETICULON"/>
    <property type="match status" value="1"/>
</dbReference>
<dbReference type="Gramene" id="arahy.Tifrunner.gnm2.ann2.Ah11g024700.1">
    <property type="protein sequence ID" value="arahy.Tifrunner.gnm2.ann2.Ah11g024700.1-CDS"/>
    <property type="gene ID" value="arahy.Tifrunner.gnm2.ann2.Ah11g024700"/>
</dbReference>
<dbReference type="AlphaFoldDB" id="A0A445AM65"/>
<dbReference type="STRING" id="3818.A0A445AM65"/>
<feature type="transmembrane region" description="Helical" evidence="6">
    <location>
        <begin position="138"/>
        <end position="161"/>
    </location>
</feature>
<evidence type="ECO:0000256" key="2">
    <source>
        <dbReference type="ARBA" id="ARBA00022692"/>
    </source>
</evidence>
<evidence type="ECO:0000256" key="5">
    <source>
        <dbReference type="ARBA" id="ARBA00023136"/>
    </source>
</evidence>
<feature type="domain" description="Reticulon" evidence="7">
    <location>
        <begin position="64"/>
        <end position="250"/>
    </location>
</feature>
<keyword evidence="2 6" id="KW-0812">Transmembrane</keyword>
<dbReference type="InterPro" id="IPR045064">
    <property type="entry name" value="Reticulon-like"/>
</dbReference>
<evidence type="ECO:0000256" key="6">
    <source>
        <dbReference type="RuleBase" id="RU363132"/>
    </source>
</evidence>
<feature type="transmembrane region" description="Helical" evidence="6">
    <location>
        <begin position="97"/>
        <end position="118"/>
    </location>
</feature>
<keyword evidence="3 6" id="KW-0256">Endoplasmic reticulum</keyword>
<evidence type="ECO:0000313" key="8">
    <source>
        <dbReference type="EMBL" id="RYR27542.1"/>
    </source>
</evidence>
<evidence type="ECO:0000313" key="9">
    <source>
        <dbReference type="Proteomes" id="UP000289738"/>
    </source>
</evidence>
<dbReference type="EMBL" id="SDMP01000011">
    <property type="protein sequence ID" value="RYR27542.1"/>
    <property type="molecule type" value="Genomic_DNA"/>
</dbReference>
<dbReference type="Proteomes" id="UP000289738">
    <property type="component" value="Chromosome B01"/>
</dbReference>
<comment type="subcellular location">
    <subcellularLocation>
        <location evidence="1 6">Endoplasmic reticulum membrane</location>
        <topology evidence="1 6">Multi-pass membrane protein</topology>
    </subcellularLocation>
</comment>
<evidence type="ECO:0000256" key="1">
    <source>
        <dbReference type="ARBA" id="ARBA00004477"/>
    </source>
</evidence>
<comment type="caution">
    <text evidence="8">The sequence shown here is derived from an EMBL/GenBank/DDBJ whole genome shotgun (WGS) entry which is preliminary data.</text>
</comment>
<dbReference type="GO" id="GO:0005789">
    <property type="term" value="C:endoplasmic reticulum membrane"/>
    <property type="evidence" value="ECO:0007669"/>
    <property type="project" value="UniProtKB-SubCell"/>
</dbReference>
<dbReference type="InterPro" id="IPR003388">
    <property type="entry name" value="Reticulon"/>
</dbReference>
<sequence>MVQETDFMDIADRDFLGSRDYNDDINHDSEFDSDFEHYVLLSASRRHLFGRKRPLHVILGSGKVADVILWRKKSISTSVIVGVTLLWLFYVKMDYTLLSFTCDSLILLLAMLFLWSHLTSFINISSPRSSSFILPEGLVVHTAISITHLLNQLLTTFGLLASGHDLKTFLLVTVTLGAISIVDSFLSAPTLLYIGTVMLLIVPAAYERTEDIVDILIRKAMLELNIKYAELMKKYFGYSQHLHEGCISPE</sequence>
<dbReference type="Pfam" id="PF02453">
    <property type="entry name" value="Reticulon"/>
    <property type="match status" value="1"/>
</dbReference>
<dbReference type="PANTHER" id="PTHR10994:SF177">
    <property type="entry name" value="RETICULON-LIKE PROTEIN B15"/>
    <property type="match status" value="1"/>
</dbReference>
<keyword evidence="9" id="KW-1185">Reference proteome</keyword>